<dbReference type="GO" id="GO:0016747">
    <property type="term" value="F:acyltransferase activity, transferring groups other than amino-acyl groups"/>
    <property type="evidence" value="ECO:0007669"/>
    <property type="project" value="InterPro"/>
</dbReference>
<feature type="non-terminal residue" evidence="4">
    <location>
        <position position="1"/>
    </location>
</feature>
<comment type="caution">
    <text evidence="4">The sequence shown here is derived from an EMBL/GenBank/DDBJ whole genome shotgun (WGS) entry which is preliminary data.</text>
</comment>
<accession>T1D7Q5</accession>
<evidence type="ECO:0000256" key="1">
    <source>
        <dbReference type="ARBA" id="ARBA00022679"/>
    </source>
</evidence>
<reference evidence="4" key="1">
    <citation type="submission" date="2013-08" db="EMBL/GenBank/DDBJ databases">
        <authorList>
            <person name="Mendez C."/>
            <person name="Richter M."/>
            <person name="Ferrer M."/>
            <person name="Sanchez J."/>
        </authorList>
    </citation>
    <scope>NUCLEOTIDE SEQUENCE</scope>
</reference>
<dbReference type="PANTHER" id="PTHR43877">
    <property type="entry name" value="AMINOALKYLPHOSPHONATE N-ACETYLTRANSFERASE-RELATED-RELATED"/>
    <property type="match status" value="1"/>
</dbReference>
<sequence length="80" mass="9182">TFSSLAMRPLWILNDLYVRPPARRLHIATRLLDRAAAEARAKGAVGMILDTTRTNRRAQRLYAACGWTRDEKSLHYELTL</sequence>
<dbReference type="InterPro" id="IPR050832">
    <property type="entry name" value="Bact_Acetyltransf"/>
</dbReference>
<feature type="domain" description="N-acetyltransferase" evidence="3">
    <location>
        <begin position="1"/>
        <end position="80"/>
    </location>
</feature>
<dbReference type="SUPFAM" id="SSF55729">
    <property type="entry name" value="Acyl-CoA N-acyltransferases (Nat)"/>
    <property type="match status" value="1"/>
</dbReference>
<dbReference type="AlphaFoldDB" id="T1D7Q5"/>
<evidence type="ECO:0000256" key="2">
    <source>
        <dbReference type="ARBA" id="ARBA00023315"/>
    </source>
</evidence>
<keyword evidence="1 4" id="KW-0808">Transferase</keyword>
<gene>
    <name evidence="4" type="ORF">B1B_01060</name>
</gene>
<dbReference type="Pfam" id="PF00583">
    <property type="entry name" value="Acetyltransf_1"/>
    <property type="match status" value="1"/>
</dbReference>
<evidence type="ECO:0000313" key="4">
    <source>
        <dbReference type="EMBL" id="EQD77449.1"/>
    </source>
</evidence>
<protein>
    <submittedName>
        <fullName evidence="4">GCN5-related N-acetyltransferase domain protein</fullName>
    </submittedName>
</protein>
<dbReference type="EMBL" id="AUZY01000772">
    <property type="protein sequence ID" value="EQD77449.1"/>
    <property type="molecule type" value="Genomic_DNA"/>
</dbReference>
<dbReference type="InterPro" id="IPR000182">
    <property type="entry name" value="GNAT_dom"/>
</dbReference>
<proteinExistence type="predicted"/>
<dbReference type="PROSITE" id="PS51186">
    <property type="entry name" value="GNAT"/>
    <property type="match status" value="1"/>
</dbReference>
<organism evidence="4">
    <name type="scientific">mine drainage metagenome</name>
    <dbReference type="NCBI Taxonomy" id="410659"/>
    <lineage>
        <taxon>unclassified sequences</taxon>
        <taxon>metagenomes</taxon>
        <taxon>ecological metagenomes</taxon>
    </lineage>
</organism>
<name>T1D7Q5_9ZZZZ</name>
<dbReference type="Gene3D" id="3.40.630.30">
    <property type="match status" value="1"/>
</dbReference>
<dbReference type="InterPro" id="IPR016181">
    <property type="entry name" value="Acyl_CoA_acyltransferase"/>
</dbReference>
<keyword evidence="2" id="KW-0012">Acyltransferase</keyword>
<reference evidence="4" key="2">
    <citation type="journal article" date="2014" name="ISME J.">
        <title>Microbial stratification in low pH oxic and suboxic macroscopic growths along an acid mine drainage.</title>
        <authorList>
            <person name="Mendez-Garcia C."/>
            <person name="Mesa V."/>
            <person name="Sprenger R.R."/>
            <person name="Richter M."/>
            <person name="Diez M.S."/>
            <person name="Solano J."/>
            <person name="Bargiela R."/>
            <person name="Golyshina O.V."/>
            <person name="Manteca A."/>
            <person name="Ramos J.L."/>
            <person name="Gallego J.R."/>
            <person name="Llorente I."/>
            <person name="Martins Dos Santos V.A."/>
            <person name="Jensen O.N."/>
            <person name="Pelaez A.I."/>
            <person name="Sanchez J."/>
            <person name="Ferrer M."/>
        </authorList>
    </citation>
    <scope>NUCLEOTIDE SEQUENCE</scope>
</reference>
<evidence type="ECO:0000259" key="3">
    <source>
        <dbReference type="PROSITE" id="PS51186"/>
    </source>
</evidence>
<dbReference type="PANTHER" id="PTHR43877:SF2">
    <property type="entry name" value="AMINOALKYLPHOSPHONATE N-ACETYLTRANSFERASE-RELATED"/>
    <property type="match status" value="1"/>
</dbReference>